<evidence type="ECO:0000313" key="2">
    <source>
        <dbReference type="Proteomes" id="UP001489719"/>
    </source>
</evidence>
<name>A0ACC3TJA9_9ASCO</name>
<dbReference type="EMBL" id="MU970103">
    <property type="protein sequence ID" value="KAK9321274.1"/>
    <property type="molecule type" value="Genomic_DNA"/>
</dbReference>
<proteinExistence type="predicted"/>
<dbReference type="Proteomes" id="UP001489719">
    <property type="component" value="Unassembled WGS sequence"/>
</dbReference>
<organism evidence="1 2">
    <name type="scientific">Lipomyces orientalis</name>
    <dbReference type="NCBI Taxonomy" id="1233043"/>
    <lineage>
        <taxon>Eukaryota</taxon>
        <taxon>Fungi</taxon>
        <taxon>Dikarya</taxon>
        <taxon>Ascomycota</taxon>
        <taxon>Saccharomycotina</taxon>
        <taxon>Lipomycetes</taxon>
        <taxon>Lipomycetales</taxon>
        <taxon>Lipomycetaceae</taxon>
        <taxon>Lipomyces</taxon>
    </lineage>
</organism>
<sequence length="438" mass="46839">MSHILPTSSTSLPTSSVTISAAPKVAAPSATISAPPTTNIASASEPTAGVAGRKGEINKRVLYVGGLDPRVLEDMLRDIFEVAGHVQSVKIIPDRNHKGYNYGFVEYDDPNAAQTAMQTLNGRTIHQSEIKINWAYQSHNAGQKEDTSQHFHIFVGDLSNEVDDELLAKAFSVFPTMSEARVMWDLKTGRSRGYGFVSFRERSDAEKAKTTMDGEWLGSRTIRCNWANQRGANATGLQQQQPNSHHMPNVLFNSGYAAGHGSGFGGANSGMQQNYDIVVNQSPSWQTTVYVGNLSPYTNQNDLIPMFQNFGFVVDVRIQSDRGYAFVRMDSHEAAALAICQLSGVQINGRPVRCSWGKDRSPVAAAAMGLGPSPSSVGPVGPRGGQASSGMNGYSGNYNQYYSQFGPSGAAGAGASGFGLGGRNAGLESRGGYSSYAR</sequence>
<protein>
    <submittedName>
        <fullName evidence="1">Uncharacterized protein</fullName>
    </submittedName>
</protein>
<gene>
    <name evidence="1" type="ORF">V1517DRAFT_327026</name>
</gene>
<reference evidence="2" key="1">
    <citation type="journal article" date="2024" name="Front. Bioeng. Biotechnol.">
        <title>Genome-scale model development and genomic sequencing of the oleaginous clade Lipomyces.</title>
        <authorList>
            <person name="Czajka J.J."/>
            <person name="Han Y."/>
            <person name="Kim J."/>
            <person name="Mondo S.J."/>
            <person name="Hofstad B.A."/>
            <person name="Robles A."/>
            <person name="Haridas S."/>
            <person name="Riley R."/>
            <person name="LaButti K."/>
            <person name="Pangilinan J."/>
            <person name="Andreopoulos W."/>
            <person name="Lipzen A."/>
            <person name="Yan J."/>
            <person name="Wang M."/>
            <person name="Ng V."/>
            <person name="Grigoriev I.V."/>
            <person name="Spatafora J.W."/>
            <person name="Magnuson J.K."/>
            <person name="Baker S.E."/>
            <person name="Pomraning K.R."/>
        </authorList>
    </citation>
    <scope>NUCLEOTIDE SEQUENCE [LARGE SCALE GENOMIC DNA]</scope>
    <source>
        <strain evidence="2">CBS 10300</strain>
    </source>
</reference>
<comment type="caution">
    <text evidence="1">The sequence shown here is derived from an EMBL/GenBank/DDBJ whole genome shotgun (WGS) entry which is preliminary data.</text>
</comment>
<evidence type="ECO:0000313" key="1">
    <source>
        <dbReference type="EMBL" id="KAK9321274.1"/>
    </source>
</evidence>
<keyword evidence="2" id="KW-1185">Reference proteome</keyword>
<accession>A0ACC3TJA9</accession>